<evidence type="ECO:0000259" key="4">
    <source>
        <dbReference type="PROSITE" id="PS50111"/>
    </source>
</evidence>
<dbReference type="SMART" id="SM00283">
    <property type="entry name" value="MA"/>
    <property type="match status" value="1"/>
</dbReference>
<feature type="domain" description="Methyl-accepting transducer" evidence="4">
    <location>
        <begin position="48"/>
        <end position="291"/>
    </location>
</feature>
<proteinExistence type="predicted"/>
<dbReference type="EMBL" id="ABIA03000002">
    <property type="protein sequence ID" value="EDQ33374.1"/>
    <property type="molecule type" value="Genomic_DNA"/>
</dbReference>
<evidence type="ECO:0000256" key="3">
    <source>
        <dbReference type="SAM" id="MobiDB-lite"/>
    </source>
</evidence>
<evidence type="ECO:0000256" key="2">
    <source>
        <dbReference type="PROSITE-ProRule" id="PRU00284"/>
    </source>
</evidence>
<dbReference type="Proteomes" id="UP000004291">
    <property type="component" value="Chromosome"/>
</dbReference>
<dbReference type="Pfam" id="PF00015">
    <property type="entry name" value="MCPsignal"/>
    <property type="match status" value="1"/>
</dbReference>
<sequence length="502" mass="54374">MNMHAAIEDYPEEHSGTLPTDSTRPEPAMARQKDHASLEQAMNVIGSQVGQLSVNIADTSGMVSDVSVSLSRQADEFHSLAEDMSMIVRSNETVANASRTAIVSARETQNGLDSTTNSVNTILGNAVSDIQSMATSASEFTDVLNSVSEEIKQVHAFSEAIQSIATQTQMLAVNAGIMAAHAGEAGRGFAVVAEAVKQLADKTGNVSRDMVERLQTLHGIVDKLQKKNTDNAAVATAAQQRSTEIDAELKKFSGFSEGVASMIGEIERISDPVEETTRACTTVLAKVSELDRQVHDSASMLTSASDKIDQLVSFSEDVIGHVAESGVETEDTPLIRHCIATAGEIAALFEQQIGAGKMSMSDLFDEDYQPIPGTDPVQHMTRFVQHTDRLLPSFQEAMLDFDPRVTFCAAIDRNGFLPTHNHIYSQPQSSDPVWNAGNCRNRRIFNDRTGLAAGRNTRPFLLQTYRRDMGGGNFTLMKDLSAPITINGKHWGGLRIGFKINA</sequence>
<dbReference type="PANTHER" id="PTHR32089:SF112">
    <property type="entry name" value="LYSOZYME-LIKE PROTEIN-RELATED"/>
    <property type="match status" value="1"/>
</dbReference>
<dbReference type="GO" id="GO:0016020">
    <property type="term" value="C:membrane"/>
    <property type="evidence" value="ECO:0007669"/>
    <property type="project" value="InterPro"/>
</dbReference>
<dbReference type="AlphaFoldDB" id="A9D5W0"/>
<dbReference type="OrthoDB" id="2489132at2"/>
<dbReference type="InterPro" id="IPR004089">
    <property type="entry name" value="MCPsignal_dom"/>
</dbReference>
<dbReference type="Gene3D" id="1.10.287.950">
    <property type="entry name" value="Methyl-accepting chemotaxis protein"/>
    <property type="match status" value="1"/>
</dbReference>
<dbReference type="eggNOG" id="COG0840">
    <property type="taxonomic scope" value="Bacteria"/>
</dbReference>
<dbReference type="SUPFAM" id="SSF58104">
    <property type="entry name" value="Methyl-accepting chemotaxis protein (MCP) signaling domain"/>
    <property type="match status" value="1"/>
</dbReference>
<dbReference type="PANTHER" id="PTHR32089">
    <property type="entry name" value="METHYL-ACCEPTING CHEMOTAXIS PROTEIN MCPB"/>
    <property type="match status" value="1"/>
</dbReference>
<organism evidence="5 6">
    <name type="scientific">Hoeflea phototrophica (strain DSM 17068 / NCIMB 14078 / DFL-43)</name>
    <dbReference type="NCBI Taxonomy" id="411684"/>
    <lineage>
        <taxon>Bacteria</taxon>
        <taxon>Pseudomonadati</taxon>
        <taxon>Pseudomonadota</taxon>
        <taxon>Alphaproteobacteria</taxon>
        <taxon>Hyphomicrobiales</taxon>
        <taxon>Rhizobiaceae</taxon>
        <taxon>Hoeflea</taxon>
    </lineage>
</organism>
<keyword evidence="6" id="KW-1185">Reference proteome</keyword>
<reference evidence="5 6" key="2">
    <citation type="submission" date="2012-06" db="EMBL/GenBank/DDBJ databases">
        <authorList>
            <person name="Fiebig A."/>
        </authorList>
    </citation>
    <scope>NUCLEOTIDE SEQUENCE [LARGE SCALE GENOMIC DNA]</scope>
    <source>
        <strain evidence="5 6">DFL-43</strain>
    </source>
</reference>
<evidence type="ECO:0000256" key="1">
    <source>
        <dbReference type="ARBA" id="ARBA00023224"/>
    </source>
</evidence>
<dbReference type="STRING" id="411684.HPDFL43_09067"/>
<gene>
    <name evidence="5" type="ORF">HPDFL43_09067</name>
</gene>
<evidence type="ECO:0000313" key="5">
    <source>
        <dbReference type="EMBL" id="EDQ33374.1"/>
    </source>
</evidence>
<dbReference type="RefSeq" id="WP_007197591.1">
    <property type="nucleotide sequence ID" value="NZ_CM002917.1"/>
</dbReference>
<keyword evidence="1 2" id="KW-0807">Transducer</keyword>
<accession>A9D5W0</accession>
<name>A9D5W0_HOEPD</name>
<comment type="caution">
    <text evidence="5">The sequence shown here is derived from an EMBL/GenBank/DDBJ whole genome shotgun (WGS) entry which is preliminary data.</text>
</comment>
<dbReference type="HOGENOM" id="CLU_000445_107_32_5"/>
<evidence type="ECO:0000313" key="6">
    <source>
        <dbReference type="Proteomes" id="UP000004291"/>
    </source>
</evidence>
<protein>
    <submittedName>
        <fullName evidence="5">Methyl-accepting chemotaxis protein</fullName>
    </submittedName>
</protein>
<feature type="region of interest" description="Disordered" evidence="3">
    <location>
        <begin position="1"/>
        <end position="36"/>
    </location>
</feature>
<dbReference type="PROSITE" id="PS50111">
    <property type="entry name" value="CHEMOTAXIS_TRANSDUC_2"/>
    <property type="match status" value="1"/>
</dbReference>
<dbReference type="GO" id="GO:0007165">
    <property type="term" value="P:signal transduction"/>
    <property type="evidence" value="ECO:0007669"/>
    <property type="project" value="UniProtKB-KW"/>
</dbReference>
<reference evidence="5 6" key="1">
    <citation type="submission" date="2007-10" db="EMBL/GenBank/DDBJ databases">
        <authorList>
            <person name="Wagner-Dobler I."/>
            <person name="Ferriera S."/>
            <person name="Johnson J."/>
            <person name="Kravitz S."/>
            <person name="Beeson K."/>
            <person name="Sutton G."/>
            <person name="Rogers Y.-H."/>
            <person name="Friedman R."/>
            <person name="Frazier M."/>
            <person name="Venter J.C."/>
        </authorList>
    </citation>
    <scope>NUCLEOTIDE SEQUENCE [LARGE SCALE GENOMIC DNA]</scope>
    <source>
        <strain evidence="5 6">DFL-43</strain>
    </source>
</reference>